<dbReference type="InterPro" id="IPR006498">
    <property type="entry name" value="Tail_tube"/>
</dbReference>
<sequence>MSYPRTIRNFNAFIDATSYFGLVLEAKLPMLDLETANHRGAGMDGTIEIDMGMKAMSAELTVSEHRPELIRLFGNRQRLVLRPAGLSQVSYSDADTYVYTIGGLWKTVDPGTLKPGTDAPLKLATAVDYLRIEMNGGELVEIDVENGKRVIGGTDQMAALREAMGL</sequence>
<proteinExistence type="predicted"/>
<name>A0ABV3L787_9RHOB</name>
<comment type="caution">
    <text evidence="1">The sequence shown here is derived from an EMBL/GenBank/DDBJ whole genome shotgun (WGS) entry which is preliminary data.</text>
</comment>
<reference evidence="1 2" key="1">
    <citation type="submission" date="2024-07" db="EMBL/GenBank/DDBJ databases">
        <authorList>
            <person name="Kang M."/>
        </authorList>
    </citation>
    <scope>NUCLEOTIDE SEQUENCE [LARGE SCALE GENOMIC DNA]</scope>
    <source>
        <strain evidence="1 2">DFM31</strain>
    </source>
</reference>
<dbReference type="Pfam" id="PF04985">
    <property type="entry name" value="Phage_tube"/>
    <property type="match status" value="1"/>
</dbReference>
<evidence type="ECO:0000313" key="2">
    <source>
        <dbReference type="Proteomes" id="UP001553161"/>
    </source>
</evidence>
<accession>A0ABV3L787</accession>
<keyword evidence="2" id="KW-1185">Reference proteome</keyword>
<dbReference type="EMBL" id="JBFBVU010000012">
    <property type="protein sequence ID" value="MEV8467301.1"/>
    <property type="molecule type" value="Genomic_DNA"/>
</dbReference>
<evidence type="ECO:0000313" key="1">
    <source>
        <dbReference type="EMBL" id="MEV8467301.1"/>
    </source>
</evidence>
<protein>
    <submittedName>
        <fullName evidence="1">Phage major tail tube protein</fullName>
    </submittedName>
</protein>
<gene>
    <name evidence="1" type="ORF">AB0T83_10970</name>
</gene>
<dbReference type="RefSeq" id="WP_366193084.1">
    <property type="nucleotide sequence ID" value="NZ_JBFBVU010000012.1"/>
</dbReference>
<dbReference type="NCBIfam" id="TIGR01611">
    <property type="entry name" value="tail_tube"/>
    <property type="match status" value="1"/>
</dbReference>
<dbReference type="Proteomes" id="UP001553161">
    <property type="component" value="Unassembled WGS sequence"/>
</dbReference>
<organism evidence="1 2">
    <name type="scientific">Meridianimarinicoccus marinus</name>
    <dbReference type="NCBI Taxonomy" id="3231483"/>
    <lineage>
        <taxon>Bacteria</taxon>
        <taxon>Pseudomonadati</taxon>
        <taxon>Pseudomonadota</taxon>
        <taxon>Alphaproteobacteria</taxon>
        <taxon>Rhodobacterales</taxon>
        <taxon>Paracoccaceae</taxon>
        <taxon>Meridianimarinicoccus</taxon>
    </lineage>
</organism>